<organism evidence="10 11">
    <name type="scientific">Caenorhabditis nigoni</name>
    <dbReference type="NCBI Taxonomy" id="1611254"/>
    <lineage>
        <taxon>Eukaryota</taxon>
        <taxon>Metazoa</taxon>
        <taxon>Ecdysozoa</taxon>
        <taxon>Nematoda</taxon>
        <taxon>Chromadorea</taxon>
        <taxon>Rhabditida</taxon>
        <taxon>Rhabditina</taxon>
        <taxon>Rhabditomorpha</taxon>
        <taxon>Rhabditoidea</taxon>
        <taxon>Rhabditidae</taxon>
        <taxon>Peloderinae</taxon>
        <taxon>Caenorhabditis</taxon>
    </lineage>
</organism>
<evidence type="ECO:0000256" key="6">
    <source>
        <dbReference type="ARBA" id="ARBA00023034"/>
    </source>
</evidence>
<comment type="similarity">
    <text evidence="4">Belongs to the caveolin family.</text>
</comment>
<keyword evidence="5" id="KW-1003">Cell membrane</keyword>
<sequence length="289" mass="32942">MSRRGTSDSDGEIHPLPRHHDIPQYDMVDDIEDLENITEVEVKSNRGSTVQSARPHVTIKQDEVDDIGERQVTVIEIASQRGSSRRAASKKFQEVAPSIPLPEHPAQQSSPPPPPQPQKTRSQKPENPEMAFDIGAHNIAPVLVHKMNMDDRDPTDAVQYLNTTFFEVFAEPSEQYHSIACVWTLSFKIFEIVRIYSYKILTLIFGLLIALLGGFFFALFAFLNIWIVRPLLILARMALSQIVLVWPMFLIYIVRPFFYSVGAVFSTARLHTSRGEQVTEVWEKHIHHV</sequence>
<keyword evidence="11" id="KW-1185">Reference proteome</keyword>
<dbReference type="Pfam" id="PF01146">
    <property type="entry name" value="Caveolin"/>
    <property type="match status" value="1"/>
</dbReference>
<dbReference type="GO" id="GO:0070836">
    <property type="term" value="P:caveola assembly"/>
    <property type="evidence" value="ECO:0007669"/>
    <property type="project" value="InterPro"/>
</dbReference>
<feature type="compositionally biased region" description="Basic and acidic residues" evidence="8">
    <location>
        <begin position="1"/>
        <end position="23"/>
    </location>
</feature>
<keyword evidence="9" id="KW-1133">Transmembrane helix</keyword>
<comment type="subcellular location">
    <subcellularLocation>
        <location evidence="1">Cell membrane</location>
        <topology evidence="1">Peripheral membrane protein</topology>
    </subcellularLocation>
    <subcellularLocation>
        <location evidence="2">Golgi apparatus membrane</location>
        <topology evidence="2">Peripheral membrane protein</topology>
    </subcellularLocation>
    <subcellularLocation>
        <location evidence="3">Membrane</location>
        <location evidence="3">Caveola</location>
        <topology evidence="3">Peripheral membrane protein</topology>
    </subcellularLocation>
</comment>
<name>A0A2G5TF59_9PELO</name>
<evidence type="ECO:0008006" key="12">
    <source>
        <dbReference type="Google" id="ProtNLM"/>
    </source>
</evidence>
<keyword evidence="7 9" id="KW-0472">Membrane</keyword>
<proteinExistence type="inferred from homology"/>
<keyword evidence="6" id="KW-0333">Golgi apparatus</keyword>
<evidence type="ECO:0000313" key="11">
    <source>
        <dbReference type="Proteomes" id="UP000230233"/>
    </source>
</evidence>
<evidence type="ECO:0000256" key="9">
    <source>
        <dbReference type="SAM" id="Phobius"/>
    </source>
</evidence>
<evidence type="ECO:0000256" key="5">
    <source>
        <dbReference type="ARBA" id="ARBA00022475"/>
    </source>
</evidence>
<dbReference type="OrthoDB" id="5917823at2759"/>
<comment type="caution">
    <text evidence="10">The sequence shown here is derived from an EMBL/GenBank/DDBJ whole genome shotgun (WGS) entry which is preliminary data.</text>
</comment>
<dbReference type="PANTHER" id="PTHR10844">
    <property type="entry name" value="CAVEOLIN"/>
    <property type="match status" value="1"/>
</dbReference>
<protein>
    <recommendedName>
        <fullName evidence="12">Caveolin</fullName>
    </recommendedName>
</protein>
<evidence type="ECO:0000256" key="7">
    <source>
        <dbReference type="ARBA" id="ARBA00023136"/>
    </source>
</evidence>
<dbReference type="GO" id="GO:0000139">
    <property type="term" value="C:Golgi membrane"/>
    <property type="evidence" value="ECO:0007669"/>
    <property type="project" value="UniProtKB-SubCell"/>
</dbReference>
<feature type="transmembrane region" description="Helical" evidence="9">
    <location>
        <begin position="200"/>
        <end position="227"/>
    </location>
</feature>
<feature type="region of interest" description="Disordered" evidence="8">
    <location>
        <begin position="1"/>
        <end position="25"/>
    </location>
</feature>
<evidence type="ECO:0000256" key="3">
    <source>
        <dbReference type="ARBA" id="ARBA00004543"/>
    </source>
</evidence>
<evidence type="ECO:0000256" key="4">
    <source>
        <dbReference type="ARBA" id="ARBA00010988"/>
    </source>
</evidence>
<feature type="transmembrane region" description="Helical" evidence="9">
    <location>
        <begin position="233"/>
        <end position="254"/>
    </location>
</feature>
<dbReference type="Proteomes" id="UP000230233">
    <property type="component" value="Chromosome V"/>
</dbReference>
<dbReference type="GO" id="GO:0060090">
    <property type="term" value="F:molecular adaptor activity"/>
    <property type="evidence" value="ECO:0007669"/>
    <property type="project" value="TreeGrafter"/>
</dbReference>
<dbReference type="GO" id="GO:0005901">
    <property type="term" value="C:caveola"/>
    <property type="evidence" value="ECO:0007669"/>
    <property type="project" value="UniProtKB-SubCell"/>
</dbReference>
<accession>A0A2G5TF59</accession>
<dbReference type="InterPro" id="IPR001612">
    <property type="entry name" value="Caveolin"/>
</dbReference>
<evidence type="ECO:0000256" key="8">
    <source>
        <dbReference type="SAM" id="MobiDB-lite"/>
    </source>
</evidence>
<evidence type="ECO:0000313" key="10">
    <source>
        <dbReference type="EMBL" id="PIC25686.1"/>
    </source>
</evidence>
<gene>
    <name evidence="10" type="primary">Cni-cav-2</name>
    <name evidence="10" type="synonym">Cnig_chr_V.g18523</name>
    <name evidence="10" type="ORF">B9Z55_018523</name>
</gene>
<dbReference type="EMBL" id="PDUG01000005">
    <property type="protein sequence ID" value="PIC25686.1"/>
    <property type="molecule type" value="Genomic_DNA"/>
</dbReference>
<feature type="region of interest" description="Disordered" evidence="8">
    <location>
        <begin position="100"/>
        <end position="128"/>
    </location>
</feature>
<keyword evidence="9" id="KW-0812">Transmembrane</keyword>
<evidence type="ECO:0000256" key="2">
    <source>
        <dbReference type="ARBA" id="ARBA00004395"/>
    </source>
</evidence>
<evidence type="ECO:0000256" key="1">
    <source>
        <dbReference type="ARBA" id="ARBA00004202"/>
    </source>
</evidence>
<dbReference type="AlphaFoldDB" id="A0A2G5TF59"/>
<dbReference type="PANTHER" id="PTHR10844:SF19">
    <property type="entry name" value="CAVEOLIN-2"/>
    <property type="match status" value="1"/>
</dbReference>
<dbReference type="STRING" id="1611254.A0A2G5TF59"/>
<reference evidence="11" key="1">
    <citation type="submission" date="2017-10" db="EMBL/GenBank/DDBJ databases">
        <title>Rapid genome shrinkage in a self-fertile nematode reveals novel sperm competition proteins.</title>
        <authorList>
            <person name="Yin D."/>
            <person name="Schwarz E.M."/>
            <person name="Thomas C.G."/>
            <person name="Felde R.L."/>
            <person name="Korf I.F."/>
            <person name="Cutter A.D."/>
            <person name="Schartner C.M."/>
            <person name="Ralston E.J."/>
            <person name="Meyer B.J."/>
            <person name="Haag E.S."/>
        </authorList>
    </citation>
    <scope>NUCLEOTIDE SEQUENCE [LARGE SCALE GENOMIC DNA]</scope>
    <source>
        <strain evidence="11">JU1422</strain>
    </source>
</reference>